<proteinExistence type="predicted"/>
<comment type="caution">
    <text evidence="2">The sequence shown here is derived from an EMBL/GenBank/DDBJ whole genome shotgun (WGS) entry which is preliminary data.</text>
</comment>
<protein>
    <submittedName>
        <fullName evidence="2">MBL fold metallo-hydrolase</fullName>
    </submittedName>
</protein>
<sequence length="578" mass="63183">MSNLVCFPFGAGHGQEGLCLELRMGPRRIVLDCGLRDLSVLTAAGDVETDTPESVSKRSANRIASADLLFCSHAHSDHARGVWAFSQAFPQVPIYGSEVTAQLLPLNWLGAEVPPHLCQALPWQTPISLADDLTVQIWPAGHLPGAACALFTYHAPQRPYTVFFTGDFFMSNSRLVDGLPLEALRGLKPDVLIIEGSSGSARHPHRRQQENLLASTLHGLVQQGRSVLLPTPTLGIGQELVMLLRSHYQFTGQDITVWVDETVAAGCDLYLELMPAFPSSVQNFARHQPLFWDERILPRVRRLGTDGHPQGDSSGAPCIVIAHREVDLSDYCLASAQPWTVLLPDSFATAIADTVLGTPATEAGAALGWLQTLAAELESERVQLDTYQLTTHSDRVGTTQLIHNLRPQHVAFVHGKPTHLADLAGLEELQTRYQLHLPSAGKEVEFPIGDRFIQPAAPDPVFEGEITQVDDSVLLLLPEDLTTDPRWTALADTGLVQARWQGNDLVIKGLTQRDLLRTVTGGEAPWQPPSCQTCRFQREGRCHGGDSPLYGLQVSPDGVCPAFEARPTRPERDDEAMA</sequence>
<dbReference type="RefSeq" id="WP_313887166.1">
    <property type="nucleotide sequence ID" value="NZ_JAMPKX010000001.1"/>
</dbReference>
<keyword evidence="3" id="KW-1185">Reference proteome</keyword>
<dbReference type="EMBL" id="JAMPKX010000001">
    <property type="protein sequence ID" value="MEP0945368.1"/>
    <property type="molecule type" value="Genomic_DNA"/>
</dbReference>
<evidence type="ECO:0000259" key="1">
    <source>
        <dbReference type="SMART" id="SM00849"/>
    </source>
</evidence>
<feature type="domain" description="Metallo-beta-lactamase" evidence="1">
    <location>
        <begin position="16"/>
        <end position="205"/>
    </location>
</feature>
<dbReference type="SMART" id="SM00849">
    <property type="entry name" value="Lactamase_B"/>
    <property type="match status" value="1"/>
</dbReference>
<reference evidence="2 3" key="1">
    <citation type="submission" date="2022-04" db="EMBL/GenBank/DDBJ databases">
        <title>Positive selection, recombination, and allopatry shape intraspecific diversity of widespread and dominant cyanobacteria.</title>
        <authorList>
            <person name="Wei J."/>
            <person name="Shu W."/>
            <person name="Hu C."/>
        </authorList>
    </citation>
    <scope>NUCLEOTIDE SEQUENCE [LARGE SCALE GENOMIC DNA]</scope>
    <source>
        <strain evidence="2 3">DQ-A4</strain>
    </source>
</reference>
<organism evidence="2 3">
    <name type="scientific">Leptolyngbya subtilissima DQ-A4</name>
    <dbReference type="NCBI Taxonomy" id="2933933"/>
    <lineage>
        <taxon>Bacteria</taxon>
        <taxon>Bacillati</taxon>
        <taxon>Cyanobacteriota</taxon>
        <taxon>Cyanophyceae</taxon>
        <taxon>Leptolyngbyales</taxon>
        <taxon>Leptolyngbyaceae</taxon>
        <taxon>Leptolyngbya group</taxon>
        <taxon>Leptolyngbya</taxon>
    </lineage>
</organism>
<dbReference type="InterPro" id="IPR001279">
    <property type="entry name" value="Metallo-B-lactamas"/>
</dbReference>
<evidence type="ECO:0000313" key="2">
    <source>
        <dbReference type="EMBL" id="MEP0945368.1"/>
    </source>
</evidence>
<dbReference type="InterPro" id="IPR050698">
    <property type="entry name" value="MBL"/>
</dbReference>
<dbReference type="Proteomes" id="UP001482513">
    <property type="component" value="Unassembled WGS sequence"/>
</dbReference>
<dbReference type="PANTHER" id="PTHR11203">
    <property type="entry name" value="CLEAVAGE AND POLYADENYLATION SPECIFICITY FACTOR FAMILY MEMBER"/>
    <property type="match status" value="1"/>
</dbReference>
<dbReference type="Gene3D" id="3.40.50.10890">
    <property type="match status" value="1"/>
</dbReference>
<dbReference type="Pfam" id="PF12706">
    <property type="entry name" value="Lactamase_B_2"/>
    <property type="match status" value="1"/>
</dbReference>
<dbReference type="PANTHER" id="PTHR11203:SF37">
    <property type="entry name" value="INTEGRATOR COMPLEX SUBUNIT 11"/>
    <property type="match status" value="1"/>
</dbReference>
<accession>A0ABV0JY15</accession>
<gene>
    <name evidence="2" type="ORF">NC992_00645</name>
</gene>
<evidence type="ECO:0000313" key="3">
    <source>
        <dbReference type="Proteomes" id="UP001482513"/>
    </source>
</evidence>
<dbReference type="SUPFAM" id="SSF56281">
    <property type="entry name" value="Metallo-hydrolase/oxidoreductase"/>
    <property type="match status" value="1"/>
</dbReference>
<name>A0ABV0JY15_9CYAN</name>
<dbReference type="Gene3D" id="3.60.15.10">
    <property type="entry name" value="Ribonuclease Z/Hydroxyacylglutathione hydrolase-like"/>
    <property type="match status" value="2"/>
</dbReference>
<dbReference type="InterPro" id="IPR036866">
    <property type="entry name" value="RibonucZ/Hydroxyglut_hydro"/>
</dbReference>